<dbReference type="STRING" id="426128.SAMN05660297_02158"/>
<sequence>MEEEYSARRERIMKYFVGVYIISHLLYLWLSVLESFKLRLECIKSN</sequence>
<reference evidence="2 3" key="1">
    <citation type="submission" date="2016-10" db="EMBL/GenBank/DDBJ databases">
        <authorList>
            <person name="de Groot N.N."/>
        </authorList>
    </citation>
    <scope>NUCLEOTIDE SEQUENCE [LARGE SCALE GENOMIC DNA]</scope>
    <source>
        <strain evidence="2 3">DSM 18979</strain>
    </source>
</reference>
<feature type="transmembrane region" description="Helical" evidence="1">
    <location>
        <begin position="12"/>
        <end position="30"/>
    </location>
</feature>
<name>A0A1I0DVC0_9FIRM</name>
<organism evidence="2 3">
    <name type="scientific">Natronincola peptidivorans</name>
    <dbReference type="NCBI Taxonomy" id="426128"/>
    <lineage>
        <taxon>Bacteria</taxon>
        <taxon>Bacillati</taxon>
        <taxon>Bacillota</taxon>
        <taxon>Clostridia</taxon>
        <taxon>Peptostreptococcales</taxon>
        <taxon>Natronincolaceae</taxon>
        <taxon>Natronincola</taxon>
    </lineage>
</organism>
<dbReference type="AlphaFoldDB" id="A0A1I0DVC0"/>
<protein>
    <submittedName>
        <fullName evidence="2">Uncharacterized protein</fullName>
    </submittedName>
</protein>
<evidence type="ECO:0000256" key="1">
    <source>
        <dbReference type="SAM" id="Phobius"/>
    </source>
</evidence>
<keyword evidence="1" id="KW-0472">Membrane</keyword>
<gene>
    <name evidence="2" type="ORF">SAMN05660297_02158</name>
</gene>
<keyword evidence="1" id="KW-1133">Transmembrane helix</keyword>
<evidence type="ECO:0000313" key="3">
    <source>
        <dbReference type="Proteomes" id="UP000199568"/>
    </source>
</evidence>
<keyword evidence="3" id="KW-1185">Reference proteome</keyword>
<proteinExistence type="predicted"/>
<accession>A0A1I0DVC0</accession>
<evidence type="ECO:0000313" key="2">
    <source>
        <dbReference type="EMBL" id="SET36433.1"/>
    </source>
</evidence>
<keyword evidence="1" id="KW-0812">Transmembrane</keyword>
<dbReference type="Proteomes" id="UP000199568">
    <property type="component" value="Unassembled WGS sequence"/>
</dbReference>
<dbReference type="EMBL" id="FOHU01000009">
    <property type="protein sequence ID" value="SET36433.1"/>
    <property type="molecule type" value="Genomic_DNA"/>
</dbReference>